<comment type="caution">
    <text evidence="2">The sequence shown here is derived from an EMBL/GenBank/DDBJ whole genome shotgun (WGS) entry which is preliminary data.</text>
</comment>
<dbReference type="CDD" id="cd02511">
    <property type="entry name" value="Beta4Glucosyltransferase"/>
    <property type="match status" value="1"/>
</dbReference>
<dbReference type="AlphaFoldDB" id="A0AB73T4C8"/>
<name>A0AB73T4C8_9FIRM</name>
<dbReference type="Proteomes" id="UP000245412">
    <property type="component" value="Unassembled WGS sequence"/>
</dbReference>
<dbReference type="RefSeq" id="WP_109626142.1">
    <property type="nucleotide sequence ID" value="NZ_JANKBI010000003.1"/>
</dbReference>
<dbReference type="InterPro" id="IPR001173">
    <property type="entry name" value="Glyco_trans_2-like"/>
</dbReference>
<feature type="domain" description="Glycosyltransferase 2-like" evidence="1">
    <location>
        <begin position="4"/>
        <end position="94"/>
    </location>
</feature>
<organism evidence="2 3">
    <name type="scientific">Murimonas intestini</name>
    <dbReference type="NCBI Taxonomy" id="1337051"/>
    <lineage>
        <taxon>Bacteria</taxon>
        <taxon>Bacillati</taxon>
        <taxon>Bacillota</taxon>
        <taxon>Clostridia</taxon>
        <taxon>Lachnospirales</taxon>
        <taxon>Lachnospiraceae</taxon>
        <taxon>Murimonas</taxon>
    </lineage>
</organism>
<dbReference type="Gene3D" id="3.90.550.10">
    <property type="entry name" value="Spore Coat Polysaccharide Biosynthesis Protein SpsA, Chain A"/>
    <property type="match status" value="1"/>
</dbReference>
<proteinExistence type="predicted"/>
<reference evidence="2 3" key="1">
    <citation type="submission" date="2018-05" db="EMBL/GenBank/DDBJ databases">
        <authorList>
            <person name="Goeker M."/>
            <person name="Huntemann M."/>
            <person name="Clum A."/>
            <person name="Pillay M."/>
            <person name="Palaniappan K."/>
            <person name="Varghese N."/>
            <person name="Mikhailova N."/>
            <person name="Stamatis D."/>
            <person name="Reddy T."/>
            <person name="Daum C."/>
            <person name="Shapiro N."/>
            <person name="Ivanova N."/>
            <person name="Kyrpides N."/>
            <person name="Woyke T."/>
        </authorList>
    </citation>
    <scope>NUCLEOTIDE SEQUENCE [LARGE SCALE GENOMIC DNA]</scope>
    <source>
        <strain evidence="2 3">DSM 26524</strain>
    </source>
</reference>
<dbReference type="PANTHER" id="PTHR43630">
    <property type="entry name" value="POLY-BETA-1,6-N-ACETYL-D-GLUCOSAMINE SYNTHASE"/>
    <property type="match status" value="1"/>
</dbReference>
<gene>
    <name evidence="2" type="ORF">C7383_105106</name>
</gene>
<dbReference type="InterPro" id="IPR029044">
    <property type="entry name" value="Nucleotide-diphossugar_trans"/>
</dbReference>
<dbReference type="GO" id="GO:0016740">
    <property type="term" value="F:transferase activity"/>
    <property type="evidence" value="ECO:0007669"/>
    <property type="project" value="UniProtKB-KW"/>
</dbReference>
<keyword evidence="3" id="KW-1185">Reference proteome</keyword>
<dbReference type="Pfam" id="PF00535">
    <property type="entry name" value="Glycos_transf_2"/>
    <property type="match status" value="1"/>
</dbReference>
<keyword evidence="2" id="KW-0808">Transferase</keyword>
<evidence type="ECO:0000259" key="1">
    <source>
        <dbReference type="Pfam" id="PF00535"/>
    </source>
</evidence>
<dbReference type="PANTHER" id="PTHR43630:SF2">
    <property type="entry name" value="GLYCOSYLTRANSFERASE"/>
    <property type="match status" value="1"/>
</dbReference>
<accession>A0AB73T4C8</accession>
<dbReference type="EMBL" id="QGGY01000005">
    <property type="protein sequence ID" value="PWJ76072.1"/>
    <property type="molecule type" value="Genomic_DNA"/>
</dbReference>
<dbReference type="SUPFAM" id="SSF53448">
    <property type="entry name" value="Nucleotide-diphospho-sugar transferases"/>
    <property type="match status" value="1"/>
</dbReference>
<evidence type="ECO:0000313" key="2">
    <source>
        <dbReference type="EMBL" id="PWJ76072.1"/>
    </source>
</evidence>
<protein>
    <submittedName>
        <fullName evidence="2">Glycosyl transferase family 2</fullName>
    </submittedName>
</protein>
<evidence type="ECO:0000313" key="3">
    <source>
        <dbReference type="Proteomes" id="UP000245412"/>
    </source>
</evidence>
<sequence length="331" mass="38109">MKISVCIIEKNEENVLERCLQGAALFADEIIVLDTGSSDSSREIALRYTDKVFDYVWKDDFAAARNASFEKASGDYIMWLDADDVVDAENAAKLSGLKETLRGSSALLMPYERPEHGCVFYYLRMVKRRTDKKPYWHGIIHEQLIAYGPVQFADILIRHAKMGTLDYERNIRMMEKLSVEDLKNDFYLCCQCFLDCCLAGKKELSDYYYSFCDDSGDFDVKAAQYLPVCNVLAWHRKDKDVLRWTELAWRDFQRHPVHKDIMCRLLSDGLKAAERQGNFQMSETINSRVLELDPENPAALTNRHSLQRVMAQIGAKNIKIFDSIISAFADK</sequence>